<dbReference type="Proteomes" id="UP001274896">
    <property type="component" value="Unassembled WGS sequence"/>
</dbReference>
<dbReference type="AlphaFoldDB" id="A0AAE0PPQ7"/>
<dbReference type="Pfam" id="PF00098">
    <property type="entry name" value="zf-CCHC"/>
    <property type="match status" value="1"/>
</dbReference>
<dbReference type="EMBL" id="JAUCMX010000651">
    <property type="protein sequence ID" value="KAK3505685.1"/>
    <property type="molecule type" value="Genomic_DNA"/>
</dbReference>
<dbReference type="SUPFAM" id="SSF52047">
    <property type="entry name" value="RNI-like"/>
    <property type="match status" value="1"/>
</dbReference>
<dbReference type="PROSITE" id="PS50158">
    <property type="entry name" value="ZF_CCHC"/>
    <property type="match status" value="1"/>
</dbReference>
<dbReference type="InterPro" id="IPR001878">
    <property type="entry name" value="Znf_CCHC"/>
</dbReference>
<dbReference type="GO" id="GO:0003676">
    <property type="term" value="F:nucleic acid binding"/>
    <property type="evidence" value="ECO:0007669"/>
    <property type="project" value="InterPro"/>
</dbReference>
<keyword evidence="1" id="KW-0863">Zinc-finger</keyword>
<dbReference type="Gene3D" id="4.10.60.10">
    <property type="entry name" value="Zinc finger, CCHC-type"/>
    <property type="match status" value="1"/>
</dbReference>
<protein>
    <recommendedName>
        <fullName evidence="3">CCHC-type domain-containing protein</fullName>
    </recommendedName>
</protein>
<evidence type="ECO:0000259" key="3">
    <source>
        <dbReference type="PROSITE" id="PS50158"/>
    </source>
</evidence>
<evidence type="ECO:0000256" key="1">
    <source>
        <dbReference type="PROSITE-ProRule" id="PRU00047"/>
    </source>
</evidence>
<dbReference type="PANTHER" id="PTHR19446">
    <property type="entry name" value="REVERSE TRANSCRIPTASES"/>
    <property type="match status" value="1"/>
</dbReference>
<dbReference type="InterPro" id="IPR036875">
    <property type="entry name" value="Znf_CCHC_sf"/>
</dbReference>
<dbReference type="SMART" id="SM00343">
    <property type="entry name" value="ZnF_C2HC"/>
    <property type="match status" value="1"/>
</dbReference>
<dbReference type="SMART" id="SM00368">
    <property type="entry name" value="LRR_RI"/>
    <property type="match status" value="2"/>
</dbReference>
<gene>
    <name evidence="4" type="ORF">QTP70_020647</name>
</gene>
<organism evidence="4 5">
    <name type="scientific">Hemibagrus guttatus</name>
    <dbReference type="NCBI Taxonomy" id="175788"/>
    <lineage>
        <taxon>Eukaryota</taxon>
        <taxon>Metazoa</taxon>
        <taxon>Chordata</taxon>
        <taxon>Craniata</taxon>
        <taxon>Vertebrata</taxon>
        <taxon>Euteleostomi</taxon>
        <taxon>Actinopterygii</taxon>
        <taxon>Neopterygii</taxon>
        <taxon>Teleostei</taxon>
        <taxon>Ostariophysi</taxon>
        <taxon>Siluriformes</taxon>
        <taxon>Bagridae</taxon>
        <taxon>Hemibagrus</taxon>
    </lineage>
</organism>
<dbReference type="InterPro" id="IPR001611">
    <property type="entry name" value="Leu-rich_rpt"/>
</dbReference>
<keyword evidence="5" id="KW-1185">Reference proteome</keyword>
<evidence type="ECO:0000313" key="5">
    <source>
        <dbReference type="Proteomes" id="UP001274896"/>
    </source>
</evidence>
<feature type="domain" description="CCHC-type" evidence="3">
    <location>
        <begin position="178"/>
        <end position="194"/>
    </location>
</feature>
<evidence type="ECO:0000256" key="2">
    <source>
        <dbReference type="SAM" id="MobiDB-lite"/>
    </source>
</evidence>
<dbReference type="GO" id="GO:0008270">
    <property type="term" value="F:zinc ion binding"/>
    <property type="evidence" value="ECO:0007669"/>
    <property type="project" value="UniProtKB-KW"/>
</dbReference>
<dbReference type="InterPro" id="IPR032675">
    <property type="entry name" value="LRR_dom_sf"/>
</dbReference>
<sequence length="1065" mass="117385">CRRSMANPTTLQYESLTRRHGVRVVCSASVEECVLAIGDVVGHENIVAASRMNSAIVVFLNDVAKVTKLTGQGIVINNELKLVSPLSSPAKKVILSNVPPFISDKVIANELSRYGRLVSPIKRIPLGCKSSLIKHLVSFRRMVFMVFKEGTEELNVVFKFSVDGFDYNIFVSSDADIKCFKCGKTGHLVRACPERQSDPGVSERPGQEAAEPAVVVPPAATVRPAAESPGVAAAPERTESEPQAQPAAQKPTGATLTPEEPCVAEPVTVKSCLAELVSVRHGGTDRDQEKPCLTEPDRERPCSVDSGAVLELPALAEAGTEVQSCRLEAPVTTPVQEDGGDVEMEDGPNFKYTLNVTRDIVRSLKALEIEIVELQRLEATGNQGHIEALKSKKAKMNDLLDVTAQGALVRSRFTSVTEMYAPSKFFFSLEQKNGQKRFIHAVRTESGDLLSEPTEIRKQTVSFYSKLYSSERSGAQIVEESFLKDLLKLSEQAARELDRDLTLAELHKALQGMENGRAPGIDGLPVEFYKAFWAVIGQDVLEVLNDSVNVGQLPLSCRRAVLTLLPKKGDLTHLKNWRPVSLLCTDIKLLSKALASRLTKVMEQITHQDQSYCVPVNWAKSEAILVGEWGGGQPSLPGGLAWKRGGFKYLGVYLGTNEFLNKNWEGSVEHVKGRLSRWKRLVPKMSYRGRTLVINNLAASSLWHKLACVDPPPNLLANIQAQLVDFFWDGLHWIPQSVLHLPKEEGGQGLVQLSSRAAAFRLQFIQRLLTGPRDLVWRAAASGLLRTVKGLGLDRALFLMDTKMLDISGLPMFYRGLFKIWNVFKKQNKGCRTVHWLLEEPLVYGGRLDISGVTVPALSRTLVSSGIVTLRELVNVAGSDLSRAEDLAARMGLRSRRVVNQLLHRWRSALTSEERVQLMDYQHTETGPAEDESFPRLNIAPDLDGCAGPLLECRSEGEMDFGSVSGKLLYRACVKVLNKKKLSGRVDTPWRSVLGFNDDVKPEWRALLYSCDVSDEGCAALTSALRSNPSHLRDLDLSWNNLGDSGVKSLSAVLENPHCKLEKLN</sequence>
<feature type="non-terminal residue" evidence="4">
    <location>
        <position position="1"/>
    </location>
</feature>
<dbReference type="Pfam" id="PF13516">
    <property type="entry name" value="LRR_6"/>
    <property type="match status" value="1"/>
</dbReference>
<name>A0AAE0PPQ7_9TELE</name>
<reference evidence="4" key="1">
    <citation type="submission" date="2023-06" db="EMBL/GenBank/DDBJ databases">
        <title>Male Hemibagrus guttatus genome.</title>
        <authorList>
            <person name="Bian C."/>
        </authorList>
    </citation>
    <scope>NUCLEOTIDE SEQUENCE</scope>
    <source>
        <strain evidence="4">Male_cb2023</strain>
        <tissue evidence="4">Muscle</tissue>
    </source>
</reference>
<keyword evidence="1" id="KW-0862">Zinc</keyword>
<proteinExistence type="predicted"/>
<feature type="region of interest" description="Disordered" evidence="2">
    <location>
        <begin position="283"/>
        <end position="302"/>
    </location>
</feature>
<comment type="caution">
    <text evidence="4">The sequence shown here is derived from an EMBL/GenBank/DDBJ whole genome shotgun (WGS) entry which is preliminary data.</text>
</comment>
<feature type="compositionally biased region" description="Low complexity" evidence="2">
    <location>
        <begin position="208"/>
        <end position="227"/>
    </location>
</feature>
<dbReference type="SUPFAM" id="SSF57756">
    <property type="entry name" value="Retrovirus zinc finger-like domains"/>
    <property type="match status" value="1"/>
</dbReference>
<accession>A0AAE0PPQ7</accession>
<evidence type="ECO:0000313" key="4">
    <source>
        <dbReference type="EMBL" id="KAK3505685.1"/>
    </source>
</evidence>
<dbReference type="Gene3D" id="3.80.10.10">
    <property type="entry name" value="Ribonuclease Inhibitor"/>
    <property type="match status" value="1"/>
</dbReference>
<feature type="region of interest" description="Disordered" evidence="2">
    <location>
        <begin position="193"/>
        <end position="260"/>
    </location>
</feature>
<keyword evidence="1" id="KW-0479">Metal-binding</keyword>